<comment type="caution">
    <text evidence="1">The sequence shown here is derived from an EMBL/GenBank/DDBJ whole genome shotgun (WGS) entry which is preliminary data.</text>
</comment>
<organism evidence="1 2">
    <name type="scientific">Lacihabitans soyangensis</name>
    <dbReference type="NCBI Taxonomy" id="869394"/>
    <lineage>
        <taxon>Bacteria</taxon>
        <taxon>Pseudomonadati</taxon>
        <taxon>Bacteroidota</taxon>
        <taxon>Cytophagia</taxon>
        <taxon>Cytophagales</taxon>
        <taxon>Leadbetterellaceae</taxon>
        <taxon>Lacihabitans</taxon>
    </lineage>
</organism>
<evidence type="ECO:0000313" key="2">
    <source>
        <dbReference type="Proteomes" id="UP001204144"/>
    </source>
</evidence>
<gene>
    <name evidence="1" type="ORF">EGI31_16200</name>
</gene>
<accession>A0AAE3KTX1</accession>
<dbReference type="EMBL" id="RJUF01000174">
    <property type="protein sequence ID" value="MCP9764483.1"/>
    <property type="molecule type" value="Genomic_DNA"/>
</dbReference>
<keyword evidence="2" id="KW-1185">Reference proteome</keyword>
<protein>
    <submittedName>
        <fullName evidence="1">Uncharacterized protein</fullName>
    </submittedName>
</protein>
<evidence type="ECO:0000313" key="1">
    <source>
        <dbReference type="EMBL" id="MCP9764483.1"/>
    </source>
</evidence>
<dbReference type="AlphaFoldDB" id="A0AAE3KTX1"/>
<proteinExistence type="predicted"/>
<reference evidence="1 2" key="1">
    <citation type="submission" date="2018-11" db="EMBL/GenBank/DDBJ databases">
        <title>Novel bacteria species description.</title>
        <authorList>
            <person name="Han J.-H."/>
        </authorList>
    </citation>
    <scope>NUCLEOTIDE SEQUENCE [LARGE SCALE GENOMIC DNA]</scope>
    <source>
        <strain evidence="1 2">KCTC23259</strain>
    </source>
</reference>
<sequence length="75" mass="8526">MLIIDGFFRTSTCSTKPIYQISGVFDIEFEKSTRMTRKVEIAEAFAKDLEELLGKYGHTGTLVEFESGKKVELPF</sequence>
<dbReference type="RefSeq" id="WP_255038176.1">
    <property type="nucleotide sequence ID" value="NZ_RJUF01000174.1"/>
</dbReference>
<name>A0AAE3KTX1_9BACT</name>
<dbReference type="Proteomes" id="UP001204144">
    <property type="component" value="Unassembled WGS sequence"/>
</dbReference>